<dbReference type="InterPro" id="IPR032914">
    <property type="entry name" value="Vam6/VPS39/TRAP1"/>
</dbReference>
<name>A0A1L0DB59_9ASCO</name>
<comment type="subcellular location">
    <subcellularLocation>
        <location evidence="1">Cytoplasm</location>
    </subcellularLocation>
</comment>
<sequence>MPLKINHFSNFFFLLVSSSTINIDNLLLPAPYYTIYLYQIMAEPEPDPPLPPTQSLLPDNYALRKLPLDVLLNAGEAISCISTHKSNLYIGTTKGQLLHYYIFDDAEEYILILSLQIPGCENHPVKKLLVVPDAEMCLVLCNRVIYPYTLPELSPCHIGKIKDVNDVSRLSQVKNPKVKNKHDKIIVYTSNKIRVVQLLPDTVKLLRDINYAGAVEGFSSAAGTLANYSNICLVANDKNYDVVDLQQTRRISLFEYNPENVANIAPHIVPFMPMDTGKPSEEYMLTICSVAANSMAMFMNSLGDVTRGTLIWLDEGYPTGGVAVQWPYVIGLFNLAENGIKLTFSSLTTLLVVHTIDFREFSEKAMGLTDVINFNLVRVEEGVTLADSELLDLLAPVRCDGSLILGHKKQFLKLNVIFCNENSLHCLYTNNEHVAEVKKVINALTNNDIAALESSLLTFQSWGQENGDSFAYRARIVLLLVLGNFEELKKIISNSDFPSMNFDLRILLLFDPAFPDKDPLWKEFTLERSLREMIVQSPVKNLDPEFKSWLLHEAYTVTDNRNSSIWQYFRTLLYEDSKSTTEKIQLVDSERSLWQDQNEANEKLFAQLKKNNEYLVLFKIYQLRQEVDPDFNALQIIELGLAILSGSNPMPEGYKLEAGTMTVGSETMDLVLLVFFQLRNHISNSDQYTKKLLELLKIHPDKGLELLQSNKGGQHKSTHRFILKELAATHNIDTKFSSLKLEYLEQSFLEQLEDGKIDIETLDELFIEMEQYLESNIDSYEVALENIKILYSTFQIEVSLADLNWPKLSWIEFLHLHGRKDDSKELVDLYLKFYELLVVKSLKSKPIKPFHIKHDAFTYLSRCFTESSISGLISYLLEKGEYSVAEWMSLYGKMPLPRQTIYFEGFKMQLMEMYQLRASTDIEASINQLMKFYLEVEDQRAKNNSIRHLVSRFGRKYYDVCDLLAILPNDFPVVHIQEYLVSVVLDMDAQRTDTVMKKTLARLDAKFTEKVRKEFEEIHVAEKSSN</sequence>
<proteinExistence type="predicted"/>
<evidence type="ECO:0000256" key="1">
    <source>
        <dbReference type="ARBA" id="ARBA00004496"/>
    </source>
</evidence>
<dbReference type="EMBL" id="LT635757">
    <property type="protein sequence ID" value="SGZ49646.1"/>
    <property type="molecule type" value="Genomic_DNA"/>
</dbReference>
<feature type="signal peptide" evidence="5">
    <location>
        <begin position="1"/>
        <end position="18"/>
    </location>
</feature>
<evidence type="ECO:0000256" key="2">
    <source>
        <dbReference type="ARBA" id="ARBA00022448"/>
    </source>
</evidence>
<keyword evidence="2" id="KW-0813">Transport</keyword>
<dbReference type="PROSITE" id="PS50219">
    <property type="entry name" value="CNH"/>
    <property type="match status" value="1"/>
</dbReference>
<evidence type="ECO:0000313" key="7">
    <source>
        <dbReference type="EMBL" id="SGZ49646.1"/>
    </source>
</evidence>
<dbReference type="AlphaFoldDB" id="A0A1L0DB59"/>
<evidence type="ECO:0000256" key="4">
    <source>
        <dbReference type="ARBA" id="ARBA00022927"/>
    </source>
</evidence>
<evidence type="ECO:0000256" key="5">
    <source>
        <dbReference type="SAM" id="SignalP"/>
    </source>
</evidence>
<keyword evidence="4" id="KW-0653">Protein transport</keyword>
<organism evidence="7 8">
    <name type="scientific">Sungouiella intermedia</name>
    <dbReference type="NCBI Taxonomy" id="45354"/>
    <lineage>
        <taxon>Eukaryota</taxon>
        <taxon>Fungi</taxon>
        <taxon>Dikarya</taxon>
        <taxon>Ascomycota</taxon>
        <taxon>Saccharomycotina</taxon>
        <taxon>Pichiomycetes</taxon>
        <taxon>Metschnikowiaceae</taxon>
        <taxon>Sungouiella</taxon>
    </lineage>
</organism>
<dbReference type="GO" id="GO:0015031">
    <property type="term" value="P:protein transport"/>
    <property type="evidence" value="ECO:0007669"/>
    <property type="project" value="UniProtKB-KW"/>
</dbReference>
<reference evidence="7 8" key="1">
    <citation type="submission" date="2016-10" db="EMBL/GenBank/DDBJ databases">
        <authorList>
            <person name="de Groot N.N."/>
        </authorList>
    </citation>
    <scope>NUCLEOTIDE SEQUENCE [LARGE SCALE GENOMIC DNA]</scope>
    <source>
        <strain evidence="7 8">CBS 141442</strain>
    </source>
</reference>
<evidence type="ECO:0000313" key="8">
    <source>
        <dbReference type="Proteomes" id="UP000182334"/>
    </source>
</evidence>
<evidence type="ECO:0000259" key="6">
    <source>
        <dbReference type="PROSITE" id="PS50219"/>
    </source>
</evidence>
<keyword evidence="8" id="KW-1185">Reference proteome</keyword>
<dbReference type="GO" id="GO:0006914">
    <property type="term" value="P:autophagy"/>
    <property type="evidence" value="ECO:0007669"/>
    <property type="project" value="TreeGrafter"/>
</dbReference>
<dbReference type="PANTHER" id="PTHR12894">
    <property type="entry name" value="CNH DOMAIN CONTAINING"/>
    <property type="match status" value="1"/>
</dbReference>
<keyword evidence="3" id="KW-0963">Cytoplasm</keyword>
<dbReference type="PANTHER" id="PTHR12894:SF27">
    <property type="entry name" value="TRANSFORMING GROWTH FACTOR-BETA RECEPTOR-ASSOCIATED PROTEIN 1"/>
    <property type="match status" value="1"/>
</dbReference>
<keyword evidence="5" id="KW-0732">Signal</keyword>
<feature type="chain" id="PRO_5013018482" evidence="5">
    <location>
        <begin position="19"/>
        <end position="1026"/>
    </location>
</feature>
<dbReference type="GO" id="GO:0034058">
    <property type="term" value="P:endosomal vesicle fusion"/>
    <property type="evidence" value="ECO:0007669"/>
    <property type="project" value="TreeGrafter"/>
</dbReference>
<accession>A0A1L0DB59</accession>
<dbReference type="GO" id="GO:0016020">
    <property type="term" value="C:membrane"/>
    <property type="evidence" value="ECO:0007669"/>
    <property type="project" value="TreeGrafter"/>
</dbReference>
<dbReference type="STRING" id="45354.A0A1L0DB59"/>
<evidence type="ECO:0000256" key="3">
    <source>
        <dbReference type="ARBA" id="ARBA00022490"/>
    </source>
</evidence>
<feature type="domain" description="CNH" evidence="6">
    <location>
        <begin position="75"/>
        <end position="371"/>
    </location>
</feature>
<protein>
    <submittedName>
        <fullName evidence="7">CIC11C00000003410</fullName>
    </submittedName>
</protein>
<dbReference type="GO" id="GO:0005737">
    <property type="term" value="C:cytoplasm"/>
    <property type="evidence" value="ECO:0007669"/>
    <property type="project" value="UniProtKB-SubCell"/>
</dbReference>
<gene>
    <name evidence="7" type="ORF">SAMEA4029010_CIC11G00000003410</name>
</gene>
<dbReference type="OrthoDB" id="5325112at2759"/>
<dbReference type="Proteomes" id="UP000182334">
    <property type="component" value="Chromosome II"/>
</dbReference>
<dbReference type="InterPro" id="IPR001180">
    <property type="entry name" value="CNH_dom"/>
</dbReference>